<dbReference type="GO" id="GO:0016020">
    <property type="term" value="C:membrane"/>
    <property type="evidence" value="ECO:0007669"/>
    <property type="project" value="InterPro"/>
</dbReference>
<dbReference type="PANTHER" id="PTHR10989:SF16">
    <property type="entry name" value="AT02829P-RELATED"/>
    <property type="match status" value="1"/>
</dbReference>
<comment type="subcellular location">
    <subcellularLocation>
        <location evidence="1">Endomembrane system</location>
        <topology evidence="1">Multi-pass membrane protein</topology>
    </subcellularLocation>
</comment>
<dbReference type="Proteomes" id="UP000039046">
    <property type="component" value="Unassembled WGS sequence"/>
</dbReference>
<protein>
    <recommendedName>
        <fullName evidence="8">FAR-17a/AIG1-like protein</fullName>
    </recommendedName>
</protein>
<sequence length="235" mass="26139">MKDHPFQFFSAPSRGLSLILHILGTASFAYSFHFLYSWETPVAYSYGWYFQFLTILSLGASAVAFAAGLLADITSSRTLFSLKNAISTVATPLECLITILYWGLAAIDPTLVTPPEYIIPLDVDVSFHLAPAVFLVLDHLFFSPPWGTSGVVMALYSTFVGFSYWYWVEICQSTNGFYIYPLFGLLSTEQRVGLFVGSALVSTILFLLIRSLHTKINGHVINIDWSAKNSMKKTS</sequence>
<keyword evidence="4 5" id="KW-0472">Membrane</keyword>
<feature type="transmembrane region" description="Helical" evidence="5">
    <location>
        <begin position="85"/>
        <end position="105"/>
    </location>
</feature>
<keyword evidence="3 5" id="KW-1133">Transmembrane helix</keyword>
<evidence type="ECO:0000313" key="7">
    <source>
        <dbReference type="Proteomes" id="UP000039046"/>
    </source>
</evidence>
<dbReference type="GO" id="GO:0012505">
    <property type="term" value="C:endomembrane system"/>
    <property type="evidence" value="ECO:0007669"/>
    <property type="project" value="UniProtKB-SubCell"/>
</dbReference>
<evidence type="ECO:0000256" key="3">
    <source>
        <dbReference type="ARBA" id="ARBA00022989"/>
    </source>
</evidence>
<dbReference type="InterPro" id="IPR006838">
    <property type="entry name" value="ADTRP_AIG1"/>
</dbReference>
<dbReference type="AlphaFoldDB" id="A0A0A1T6X0"/>
<proteinExistence type="predicted"/>
<name>A0A0A1T6X0_9HYPO</name>
<evidence type="ECO:0000313" key="6">
    <source>
        <dbReference type="EMBL" id="CEJ90539.1"/>
    </source>
</evidence>
<evidence type="ECO:0000256" key="5">
    <source>
        <dbReference type="SAM" id="Phobius"/>
    </source>
</evidence>
<feature type="transmembrane region" description="Helical" evidence="5">
    <location>
        <begin position="48"/>
        <end position="73"/>
    </location>
</feature>
<evidence type="ECO:0000256" key="2">
    <source>
        <dbReference type="ARBA" id="ARBA00022692"/>
    </source>
</evidence>
<dbReference type="HOGENOM" id="CLU_081915_0_0_1"/>
<feature type="transmembrane region" description="Helical" evidence="5">
    <location>
        <begin position="192"/>
        <end position="209"/>
    </location>
</feature>
<dbReference type="STRING" id="1531966.A0A0A1T6X0"/>
<gene>
    <name evidence="6" type="ORF">VHEMI06316</name>
</gene>
<feature type="transmembrane region" description="Helical" evidence="5">
    <location>
        <begin position="16"/>
        <end position="36"/>
    </location>
</feature>
<organism evidence="6 7">
    <name type="scientific">[Torrubiella] hemipterigena</name>
    <dbReference type="NCBI Taxonomy" id="1531966"/>
    <lineage>
        <taxon>Eukaryota</taxon>
        <taxon>Fungi</taxon>
        <taxon>Dikarya</taxon>
        <taxon>Ascomycota</taxon>
        <taxon>Pezizomycotina</taxon>
        <taxon>Sordariomycetes</taxon>
        <taxon>Hypocreomycetidae</taxon>
        <taxon>Hypocreales</taxon>
        <taxon>Clavicipitaceae</taxon>
        <taxon>Clavicipitaceae incertae sedis</taxon>
        <taxon>'Torrubiella' clade</taxon>
    </lineage>
</organism>
<reference evidence="6 7" key="1">
    <citation type="journal article" date="2015" name="Genome Announc.">
        <title>Draft Genome Sequence and Gene Annotation of the Entomopathogenic Fungus Verticillium hemipterigenum.</title>
        <authorList>
            <person name="Horn F."/>
            <person name="Habel A."/>
            <person name="Scharf D.H."/>
            <person name="Dworschak J."/>
            <person name="Brakhage A.A."/>
            <person name="Guthke R."/>
            <person name="Hertweck C."/>
            <person name="Linde J."/>
        </authorList>
    </citation>
    <scope>NUCLEOTIDE SEQUENCE [LARGE SCALE GENOMIC DNA]</scope>
</reference>
<evidence type="ECO:0000256" key="1">
    <source>
        <dbReference type="ARBA" id="ARBA00004127"/>
    </source>
</evidence>
<keyword evidence="7" id="KW-1185">Reference proteome</keyword>
<evidence type="ECO:0000256" key="4">
    <source>
        <dbReference type="ARBA" id="ARBA00023136"/>
    </source>
</evidence>
<evidence type="ECO:0008006" key="8">
    <source>
        <dbReference type="Google" id="ProtNLM"/>
    </source>
</evidence>
<dbReference type="Pfam" id="PF04750">
    <property type="entry name" value="Far-17a_AIG1"/>
    <property type="match status" value="1"/>
</dbReference>
<accession>A0A0A1T6X0</accession>
<feature type="transmembrane region" description="Helical" evidence="5">
    <location>
        <begin position="149"/>
        <end position="167"/>
    </location>
</feature>
<keyword evidence="2 5" id="KW-0812">Transmembrane</keyword>
<dbReference type="PANTHER" id="PTHR10989">
    <property type="entry name" value="ANDROGEN-INDUCED PROTEIN 1-RELATED"/>
    <property type="match status" value="1"/>
</dbReference>
<dbReference type="EMBL" id="CDHN01000003">
    <property type="protein sequence ID" value="CEJ90539.1"/>
    <property type="molecule type" value="Genomic_DNA"/>
</dbReference>